<reference evidence="3 4" key="1">
    <citation type="journal article" date="2015" name="Microbes Environ.">
        <title>Distribution and evolution of nitrogen fixation genes in the phylum bacteroidetes.</title>
        <authorList>
            <person name="Inoue J."/>
            <person name="Oshima K."/>
            <person name="Suda W."/>
            <person name="Sakamoto M."/>
            <person name="Iino T."/>
            <person name="Noda S."/>
            <person name="Hongoh Y."/>
            <person name="Hattori M."/>
            <person name="Ohkuma M."/>
        </authorList>
    </citation>
    <scope>NUCLEOTIDE SEQUENCE [LARGE SCALE GENOMIC DNA]</scope>
    <source>
        <strain evidence="3">JCM 15548</strain>
    </source>
</reference>
<evidence type="ECO:0000313" key="3">
    <source>
        <dbReference type="EMBL" id="GAO28790.1"/>
    </source>
</evidence>
<dbReference type="PANTHER" id="PTHR42852">
    <property type="entry name" value="THIOL:DISULFIDE INTERCHANGE PROTEIN DSBE"/>
    <property type="match status" value="1"/>
</dbReference>
<dbReference type="STRING" id="1236989.JCM15548_1919"/>
<evidence type="ECO:0000259" key="2">
    <source>
        <dbReference type="PROSITE" id="PS51352"/>
    </source>
</evidence>
<feature type="domain" description="Thioredoxin" evidence="2">
    <location>
        <begin position="2"/>
        <end position="159"/>
    </location>
</feature>
<dbReference type="OrthoDB" id="9794348at2"/>
<feature type="signal peptide" evidence="1">
    <location>
        <begin position="1"/>
        <end position="19"/>
    </location>
</feature>
<dbReference type="Pfam" id="PF00085">
    <property type="entry name" value="Thioredoxin"/>
    <property type="match status" value="1"/>
</dbReference>
<dbReference type="EMBL" id="BAZW01000004">
    <property type="protein sequence ID" value="GAO28790.1"/>
    <property type="molecule type" value="Genomic_DNA"/>
</dbReference>
<gene>
    <name evidence="3" type="ORF">JCM15548_1919</name>
</gene>
<evidence type="ECO:0000256" key="1">
    <source>
        <dbReference type="SAM" id="SignalP"/>
    </source>
</evidence>
<dbReference type="InterPro" id="IPR036249">
    <property type="entry name" value="Thioredoxin-like_sf"/>
</dbReference>
<dbReference type="Proteomes" id="UP000032900">
    <property type="component" value="Unassembled WGS sequence"/>
</dbReference>
<accession>A0A0E9LV90</accession>
<dbReference type="InterPro" id="IPR013766">
    <property type="entry name" value="Thioredoxin_domain"/>
</dbReference>
<comment type="caution">
    <text evidence="3">The sequence shown here is derived from an EMBL/GenBank/DDBJ whole genome shotgun (WGS) entry which is preliminary data.</text>
</comment>
<name>A0A0E9LV90_9BACT</name>
<dbReference type="AlphaFoldDB" id="A0A0E9LV90"/>
<dbReference type="SUPFAM" id="SSF52833">
    <property type="entry name" value="Thioredoxin-like"/>
    <property type="match status" value="1"/>
</dbReference>
<dbReference type="InterPro" id="IPR050553">
    <property type="entry name" value="Thioredoxin_ResA/DsbE_sf"/>
</dbReference>
<organism evidence="3 4">
    <name type="scientific">Geofilum rubicundum JCM 15548</name>
    <dbReference type="NCBI Taxonomy" id="1236989"/>
    <lineage>
        <taxon>Bacteria</taxon>
        <taxon>Pseudomonadati</taxon>
        <taxon>Bacteroidota</taxon>
        <taxon>Bacteroidia</taxon>
        <taxon>Marinilabiliales</taxon>
        <taxon>Marinilabiliaceae</taxon>
        <taxon>Geofilum</taxon>
    </lineage>
</organism>
<dbReference type="RefSeq" id="WP_062122504.1">
    <property type="nucleotide sequence ID" value="NZ_BAZW01000004.1"/>
</dbReference>
<keyword evidence="1" id="KW-0732">Signal</keyword>
<evidence type="ECO:0000313" key="4">
    <source>
        <dbReference type="Proteomes" id="UP000032900"/>
    </source>
</evidence>
<dbReference type="Gene3D" id="3.40.30.10">
    <property type="entry name" value="Glutaredoxin"/>
    <property type="match status" value="1"/>
</dbReference>
<protein>
    <recommendedName>
        <fullName evidence="2">Thioredoxin domain-containing protein</fullName>
    </recommendedName>
</protein>
<feature type="chain" id="PRO_5002428334" description="Thioredoxin domain-containing protein" evidence="1">
    <location>
        <begin position="20"/>
        <end position="159"/>
    </location>
</feature>
<dbReference type="PANTHER" id="PTHR42852:SF13">
    <property type="entry name" value="PROTEIN DIPZ"/>
    <property type="match status" value="1"/>
</dbReference>
<sequence>MFKLIMTLFLVTFFLAAHGQTKAPGDVPVAHLQKRVESASDTIFVVNFWATWCQPCVKEIPEFNKIPLTYKNHPVKVIMANLDFPNQKESRVVPFLKNNIVTHEVVMTITPRGGEWIDEIDSSWSGAIPATVIWHKGKKYFHEGETNYEQMKEWIDRLL</sequence>
<dbReference type="CDD" id="cd02966">
    <property type="entry name" value="TlpA_like_family"/>
    <property type="match status" value="1"/>
</dbReference>
<proteinExistence type="predicted"/>
<keyword evidence="4" id="KW-1185">Reference proteome</keyword>
<dbReference type="PROSITE" id="PS51352">
    <property type="entry name" value="THIOREDOXIN_2"/>
    <property type="match status" value="1"/>
</dbReference>